<dbReference type="PANTHER" id="PTHR30136:SF24">
    <property type="entry name" value="HTH-TYPE TRANSCRIPTIONAL REPRESSOR ALLR"/>
    <property type="match status" value="1"/>
</dbReference>
<evidence type="ECO:0000313" key="6">
    <source>
        <dbReference type="EMBL" id="PWI57130.1"/>
    </source>
</evidence>
<evidence type="ECO:0000259" key="5">
    <source>
        <dbReference type="PROSITE" id="PS51078"/>
    </source>
</evidence>
<dbReference type="OrthoDB" id="9778379at2"/>
<dbReference type="InterPro" id="IPR029016">
    <property type="entry name" value="GAF-like_dom_sf"/>
</dbReference>
<comment type="caution">
    <text evidence="6">The sequence shown here is derived from an EMBL/GenBank/DDBJ whole genome shotgun (WGS) entry which is preliminary data.</text>
</comment>
<gene>
    <name evidence="6" type="ORF">BM613_10265</name>
</gene>
<feature type="domain" description="IclR-ED" evidence="5">
    <location>
        <begin position="74"/>
        <end position="253"/>
    </location>
</feature>
<dbReference type="SUPFAM" id="SSF55781">
    <property type="entry name" value="GAF domain-like"/>
    <property type="match status" value="1"/>
</dbReference>
<dbReference type="GO" id="GO:0045892">
    <property type="term" value="P:negative regulation of DNA-templated transcription"/>
    <property type="evidence" value="ECO:0007669"/>
    <property type="project" value="TreeGrafter"/>
</dbReference>
<evidence type="ECO:0000256" key="1">
    <source>
        <dbReference type="ARBA" id="ARBA00023015"/>
    </source>
</evidence>
<dbReference type="SMART" id="SM00346">
    <property type="entry name" value="HTH_ICLR"/>
    <property type="match status" value="1"/>
</dbReference>
<dbReference type="Pfam" id="PF09339">
    <property type="entry name" value="HTH_IclR"/>
    <property type="match status" value="1"/>
</dbReference>
<dbReference type="Pfam" id="PF01614">
    <property type="entry name" value="IclR_C"/>
    <property type="match status" value="1"/>
</dbReference>
<dbReference type="SUPFAM" id="SSF46785">
    <property type="entry name" value="Winged helix' DNA-binding domain"/>
    <property type="match status" value="1"/>
</dbReference>
<dbReference type="EMBL" id="MPDK01000018">
    <property type="protein sequence ID" value="PWI57130.1"/>
    <property type="molecule type" value="Genomic_DNA"/>
</dbReference>
<evidence type="ECO:0008006" key="8">
    <source>
        <dbReference type="Google" id="ProtNLM"/>
    </source>
</evidence>
<feature type="domain" description="HTH iclR-type" evidence="4">
    <location>
        <begin position="11"/>
        <end position="73"/>
    </location>
</feature>
<sequence length="262" mass="29010">MKNEDDKNLLLVTASNSLKILTLFSDRTPLLGVTEISRRLGLAKSIVSRIIQTFVAEGVLERDELTGKYRLGTALLELGLIAAECNPVFRASQQVVEKLHQQTGLDSYLLLLDQNESLFLLLYKQPNSAWRLFCMGSRTALPNTIGGLTMLAFLEPMQAQQVMQSHFGCTSEMALLRDVRYLKEIEVSGYAYGEEPLCQEIRSVACPIFDPTGKVLASIAVSGGIQRVKLSQVEELLASVAKAARHISHSLYPLLRSFPPIE</sequence>
<name>A0A2U3D766_SULT2</name>
<dbReference type="Gene3D" id="3.30.450.40">
    <property type="match status" value="1"/>
</dbReference>
<dbReference type="InterPro" id="IPR014757">
    <property type="entry name" value="Tscrpt_reg_IclR_C"/>
</dbReference>
<dbReference type="GO" id="GO:0003700">
    <property type="term" value="F:DNA-binding transcription factor activity"/>
    <property type="evidence" value="ECO:0007669"/>
    <property type="project" value="TreeGrafter"/>
</dbReference>
<keyword evidence="1" id="KW-0805">Transcription regulation</keyword>
<evidence type="ECO:0000313" key="7">
    <source>
        <dbReference type="Proteomes" id="UP000245380"/>
    </source>
</evidence>
<dbReference type="InterPro" id="IPR036388">
    <property type="entry name" value="WH-like_DNA-bd_sf"/>
</dbReference>
<protein>
    <recommendedName>
        <fullName evidence="8">IclR family transcriptional regulator</fullName>
    </recommendedName>
</protein>
<dbReference type="InterPro" id="IPR050707">
    <property type="entry name" value="HTH_MetabolicPath_Reg"/>
</dbReference>
<evidence type="ECO:0000256" key="2">
    <source>
        <dbReference type="ARBA" id="ARBA00023125"/>
    </source>
</evidence>
<proteinExistence type="predicted"/>
<dbReference type="PROSITE" id="PS51078">
    <property type="entry name" value="ICLR_ED"/>
    <property type="match status" value="1"/>
</dbReference>
<dbReference type="GO" id="GO:0003677">
    <property type="term" value="F:DNA binding"/>
    <property type="evidence" value="ECO:0007669"/>
    <property type="project" value="UniProtKB-KW"/>
</dbReference>
<dbReference type="InterPro" id="IPR036390">
    <property type="entry name" value="WH_DNA-bd_sf"/>
</dbReference>
<keyword evidence="7" id="KW-1185">Reference proteome</keyword>
<keyword evidence="2" id="KW-0238">DNA-binding</keyword>
<dbReference type="PANTHER" id="PTHR30136">
    <property type="entry name" value="HELIX-TURN-HELIX TRANSCRIPTIONAL REGULATOR, ICLR FAMILY"/>
    <property type="match status" value="1"/>
</dbReference>
<reference evidence="6 7" key="1">
    <citation type="submission" date="2016-11" db="EMBL/GenBank/DDBJ databases">
        <title>Comparative genomics of Acidibacillus ferroxidans species.</title>
        <authorList>
            <person name="Oliveira G."/>
            <person name="Nunes G."/>
            <person name="Oliveira R."/>
            <person name="Araujo F."/>
            <person name="Salim A."/>
            <person name="Scholte L."/>
            <person name="Morais D."/>
            <person name="Nancucheo I."/>
            <person name="Johnson D.B."/>
            <person name="Grail B."/>
            <person name="Bittencourt J."/>
            <person name="Valadares R."/>
        </authorList>
    </citation>
    <scope>NUCLEOTIDE SEQUENCE [LARGE SCALE GENOMIC DNA]</scope>
    <source>
        <strain evidence="6 7">Y002</strain>
    </source>
</reference>
<dbReference type="InterPro" id="IPR005471">
    <property type="entry name" value="Tscrpt_reg_IclR_N"/>
</dbReference>
<accession>A0A2U3D766</accession>
<dbReference type="RefSeq" id="WP_146192793.1">
    <property type="nucleotide sequence ID" value="NZ_MPDK01000018.1"/>
</dbReference>
<dbReference type="Proteomes" id="UP000245380">
    <property type="component" value="Unassembled WGS sequence"/>
</dbReference>
<organism evidence="6 7">
    <name type="scientific">Sulfoacidibacillus thermotolerans</name>
    <name type="common">Acidibacillus sulfuroxidans</name>
    <dbReference type="NCBI Taxonomy" id="1765684"/>
    <lineage>
        <taxon>Bacteria</taxon>
        <taxon>Bacillati</taxon>
        <taxon>Bacillota</taxon>
        <taxon>Bacilli</taxon>
        <taxon>Bacillales</taxon>
        <taxon>Alicyclobacillaceae</taxon>
        <taxon>Sulfoacidibacillus</taxon>
    </lineage>
</organism>
<dbReference type="Gene3D" id="1.10.10.10">
    <property type="entry name" value="Winged helix-like DNA-binding domain superfamily/Winged helix DNA-binding domain"/>
    <property type="match status" value="1"/>
</dbReference>
<dbReference type="AlphaFoldDB" id="A0A2U3D766"/>
<evidence type="ECO:0000259" key="4">
    <source>
        <dbReference type="PROSITE" id="PS51077"/>
    </source>
</evidence>
<evidence type="ECO:0000256" key="3">
    <source>
        <dbReference type="ARBA" id="ARBA00023163"/>
    </source>
</evidence>
<keyword evidence="3" id="KW-0804">Transcription</keyword>
<dbReference type="PROSITE" id="PS51077">
    <property type="entry name" value="HTH_ICLR"/>
    <property type="match status" value="1"/>
</dbReference>